<evidence type="ECO:0000259" key="3">
    <source>
        <dbReference type="Pfam" id="PF01464"/>
    </source>
</evidence>
<reference evidence="4 5" key="1">
    <citation type="submission" date="2008-03" db="EMBL/GenBank/DDBJ databases">
        <title>Complete sequence of plasmid1 of Beijerinckia indica subsp. indica ATCC 9039.</title>
        <authorList>
            <consortium name="US DOE Joint Genome Institute"/>
            <person name="Copeland A."/>
            <person name="Lucas S."/>
            <person name="Lapidus A."/>
            <person name="Glavina del Rio T."/>
            <person name="Dalin E."/>
            <person name="Tice H."/>
            <person name="Bruce D."/>
            <person name="Goodwin L."/>
            <person name="Pitluck S."/>
            <person name="LaButti K."/>
            <person name="Schmutz J."/>
            <person name="Larimer F."/>
            <person name="Land M."/>
            <person name="Hauser L."/>
            <person name="Kyrpides N."/>
            <person name="Mikhailova N."/>
            <person name="Dunfield P.F."/>
            <person name="Dedysh S.N."/>
            <person name="Liesack W."/>
            <person name="Saw J.H."/>
            <person name="Alam M."/>
            <person name="Chen Y."/>
            <person name="Murrell J.C."/>
            <person name="Richardson P."/>
        </authorList>
    </citation>
    <scope>NUCLEOTIDE SEQUENCE [LARGE SCALE GENOMIC DNA]</scope>
    <source>
        <strain evidence="5">ATCC 9039 / DSM 1715 / NCIMB 8712</strain>
        <plasmid evidence="4 5">pBIND01</plasmid>
    </source>
</reference>
<sequence length="170" mass="18704">MFFKPGLFGVAFAVLSASITHADPLMSEGQKVLACIEASAEIHHLPSGLLLTLLRVEAGELGKVSQNKNRTVDIGPMQINDSWVHKIARHWGASDAETYRALRDNFCANVAGGGWILRQTLDEAKGDIWEGVALYHSHTPVHKVRYLHQVLHHLHALQKEAQVSSRNSGS</sequence>
<proteinExistence type="inferred from homology"/>
<keyword evidence="5" id="KW-1185">Reference proteome</keyword>
<comment type="similarity">
    <text evidence="1">Belongs to the virb1 family.</text>
</comment>
<evidence type="ECO:0000313" key="4">
    <source>
        <dbReference type="EMBL" id="ACB97234.1"/>
    </source>
</evidence>
<dbReference type="EMBL" id="CP001017">
    <property type="protein sequence ID" value="ACB97234.1"/>
    <property type="molecule type" value="Genomic_DNA"/>
</dbReference>
<dbReference type="RefSeq" id="WP_012382847.1">
    <property type="nucleotide sequence ID" value="NC_010580.1"/>
</dbReference>
<keyword evidence="4" id="KW-0614">Plasmid</keyword>
<protein>
    <submittedName>
        <fullName evidence="4">Lytic transglycosylase catalytic</fullName>
    </submittedName>
</protein>
<feature type="domain" description="Transglycosylase SLT" evidence="3">
    <location>
        <begin position="35"/>
        <end position="136"/>
    </location>
</feature>
<organism evidence="4 5">
    <name type="scientific">Beijerinckia indica subsp. indica (strain ATCC 9039 / DSM 1715 / NCIMB 8712)</name>
    <dbReference type="NCBI Taxonomy" id="395963"/>
    <lineage>
        <taxon>Bacteria</taxon>
        <taxon>Pseudomonadati</taxon>
        <taxon>Pseudomonadota</taxon>
        <taxon>Alphaproteobacteria</taxon>
        <taxon>Hyphomicrobiales</taxon>
        <taxon>Beijerinckiaceae</taxon>
        <taxon>Beijerinckia</taxon>
    </lineage>
</organism>
<geneLocation type="plasmid" evidence="4 5">
    <name>pBIND01</name>
</geneLocation>
<dbReference type="Proteomes" id="UP000001695">
    <property type="component" value="Plasmid pBIND01"/>
</dbReference>
<dbReference type="CAZy" id="GH23">
    <property type="family name" value="Glycoside Hydrolase Family 23"/>
</dbReference>
<gene>
    <name evidence="4" type="ordered locus">Bind_3682</name>
</gene>
<feature type="chain" id="PRO_5002778840" evidence="2">
    <location>
        <begin position="23"/>
        <end position="170"/>
    </location>
</feature>
<name>B2IL34_BEII9</name>
<dbReference type="Gene3D" id="1.10.530.10">
    <property type="match status" value="1"/>
</dbReference>
<feature type="signal peptide" evidence="2">
    <location>
        <begin position="1"/>
        <end position="22"/>
    </location>
</feature>
<dbReference type="HOGENOM" id="CLU_094905_3_2_5"/>
<evidence type="ECO:0000256" key="1">
    <source>
        <dbReference type="ARBA" id="ARBA00009387"/>
    </source>
</evidence>
<dbReference type="KEGG" id="bid:Bind_3682"/>
<dbReference type="InterPro" id="IPR008258">
    <property type="entry name" value="Transglycosylase_SLT_dom_1"/>
</dbReference>
<dbReference type="InterPro" id="IPR023346">
    <property type="entry name" value="Lysozyme-like_dom_sf"/>
</dbReference>
<evidence type="ECO:0000256" key="2">
    <source>
        <dbReference type="SAM" id="SignalP"/>
    </source>
</evidence>
<dbReference type="AlphaFoldDB" id="B2IL34"/>
<accession>B2IL34</accession>
<dbReference type="Pfam" id="PF01464">
    <property type="entry name" value="SLT"/>
    <property type="match status" value="1"/>
</dbReference>
<keyword evidence="2" id="KW-0732">Signal</keyword>
<dbReference type="SUPFAM" id="SSF53955">
    <property type="entry name" value="Lysozyme-like"/>
    <property type="match status" value="1"/>
</dbReference>
<dbReference type="CDD" id="cd13400">
    <property type="entry name" value="LT_IagB-like"/>
    <property type="match status" value="1"/>
</dbReference>
<evidence type="ECO:0000313" key="5">
    <source>
        <dbReference type="Proteomes" id="UP000001695"/>
    </source>
</evidence>
<dbReference type="OrthoDB" id="9808681at2"/>